<evidence type="ECO:0000256" key="1">
    <source>
        <dbReference type="SAM" id="Phobius"/>
    </source>
</evidence>
<sequence>MRRQNWIGIGIMILSFAGFFWHGYQFELWGQKLQFRWASLGWFSWLLFGAFGGGYITGGARDGVKGSLSVGGLLLGALIIGILLGNYR</sequence>
<keyword evidence="1" id="KW-0812">Transmembrane</keyword>
<accession>A0A918UQT1</accession>
<keyword evidence="3" id="KW-1185">Reference proteome</keyword>
<dbReference type="Proteomes" id="UP000662572">
    <property type="component" value="Unassembled WGS sequence"/>
</dbReference>
<gene>
    <name evidence="2" type="ORF">GCM10011273_10830</name>
</gene>
<keyword evidence="1" id="KW-0472">Membrane</keyword>
<proteinExistence type="predicted"/>
<feature type="transmembrane region" description="Helical" evidence="1">
    <location>
        <begin position="6"/>
        <end position="24"/>
    </location>
</feature>
<protein>
    <submittedName>
        <fullName evidence="2">Uncharacterized protein</fullName>
    </submittedName>
</protein>
<dbReference type="EMBL" id="BMZB01000001">
    <property type="protein sequence ID" value="GGZ27031.1"/>
    <property type="molecule type" value="Genomic_DNA"/>
</dbReference>
<name>A0A918UQT1_9CAUL</name>
<feature type="transmembrane region" description="Helical" evidence="1">
    <location>
        <begin position="36"/>
        <end position="56"/>
    </location>
</feature>
<feature type="transmembrane region" description="Helical" evidence="1">
    <location>
        <begin position="68"/>
        <end position="87"/>
    </location>
</feature>
<organism evidence="2 3">
    <name type="scientific">Asticcacaulis endophyticus</name>
    <dbReference type="NCBI Taxonomy" id="1395890"/>
    <lineage>
        <taxon>Bacteria</taxon>
        <taxon>Pseudomonadati</taxon>
        <taxon>Pseudomonadota</taxon>
        <taxon>Alphaproteobacteria</taxon>
        <taxon>Caulobacterales</taxon>
        <taxon>Caulobacteraceae</taxon>
        <taxon>Asticcacaulis</taxon>
    </lineage>
</organism>
<keyword evidence="1" id="KW-1133">Transmembrane helix</keyword>
<comment type="caution">
    <text evidence="2">The sequence shown here is derived from an EMBL/GenBank/DDBJ whole genome shotgun (WGS) entry which is preliminary data.</text>
</comment>
<evidence type="ECO:0000313" key="2">
    <source>
        <dbReference type="EMBL" id="GGZ27031.1"/>
    </source>
</evidence>
<dbReference type="AlphaFoldDB" id="A0A918UQT1"/>
<reference evidence="2" key="1">
    <citation type="journal article" date="2014" name="Int. J. Syst. Evol. Microbiol.">
        <title>Complete genome sequence of Corynebacterium casei LMG S-19264T (=DSM 44701T), isolated from a smear-ripened cheese.</title>
        <authorList>
            <consortium name="US DOE Joint Genome Institute (JGI-PGF)"/>
            <person name="Walter F."/>
            <person name="Albersmeier A."/>
            <person name="Kalinowski J."/>
            <person name="Ruckert C."/>
        </authorList>
    </citation>
    <scope>NUCLEOTIDE SEQUENCE</scope>
    <source>
        <strain evidence="2">KCTC 32296</strain>
    </source>
</reference>
<reference evidence="2" key="2">
    <citation type="submission" date="2020-09" db="EMBL/GenBank/DDBJ databases">
        <authorList>
            <person name="Sun Q."/>
            <person name="Kim S."/>
        </authorList>
    </citation>
    <scope>NUCLEOTIDE SEQUENCE</scope>
    <source>
        <strain evidence="2">KCTC 32296</strain>
    </source>
</reference>
<evidence type="ECO:0000313" key="3">
    <source>
        <dbReference type="Proteomes" id="UP000662572"/>
    </source>
</evidence>